<dbReference type="AlphaFoldDB" id="W4HAA4"/>
<dbReference type="InterPro" id="IPR016024">
    <property type="entry name" value="ARM-type_fold"/>
</dbReference>
<proteinExistence type="predicted"/>
<feature type="region of interest" description="Disordered" evidence="1">
    <location>
        <begin position="631"/>
        <end position="652"/>
    </location>
</feature>
<accession>W4HAA4</accession>
<dbReference type="VEuPathDB" id="FungiDB:H257_00079"/>
<dbReference type="SUPFAM" id="SSF48371">
    <property type="entry name" value="ARM repeat"/>
    <property type="match status" value="1"/>
</dbReference>
<evidence type="ECO:0008006" key="3">
    <source>
        <dbReference type="Google" id="ProtNLM"/>
    </source>
</evidence>
<protein>
    <recommendedName>
        <fullName evidence="3">Integrator complex subunit 4</fullName>
    </recommendedName>
</protein>
<name>W4HAA4_APHAT</name>
<dbReference type="RefSeq" id="XP_009820896.1">
    <property type="nucleotide sequence ID" value="XM_009822594.1"/>
</dbReference>
<feature type="compositionally biased region" description="Polar residues" evidence="1">
    <location>
        <begin position="631"/>
        <end position="643"/>
    </location>
</feature>
<dbReference type="Gene3D" id="1.25.10.10">
    <property type="entry name" value="Leucine-rich Repeat Variant"/>
    <property type="match status" value="1"/>
</dbReference>
<evidence type="ECO:0000256" key="1">
    <source>
        <dbReference type="SAM" id="MobiDB-lite"/>
    </source>
</evidence>
<dbReference type="GeneID" id="20802075"/>
<dbReference type="OrthoDB" id="68511at2759"/>
<reference evidence="2" key="1">
    <citation type="submission" date="2013-12" db="EMBL/GenBank/DDBJ databases">
        <title>The Genome Sequence of Aphanomyces astaci APO3.</title>
        <authorList>
            <consortium name="The Broad Institute Genomics Platform"/>
            <person name="Russ C."/>
            <person name="Tyler B."/>
            <person name="van West P."/>
            <person name="Dieguez-Uribeondo J."/>
            <person name="Young S.K."/>
            <person name="Zeng Q."/>
            <person name="Gargeya S."/>
            <person name="Fitzgerald M."/>
            <person name="Abouelleil A."/>
            <person name="Alvarado L."/>
            <person name="Chapman S.B."/>
            <person name="Gainer-Dewar J."/>
            <person name="Goldberg J."/>
            <person name="Griggs A."/>
            <person name="Gujja S."/>
            <person name="Hansen M."/>
            <person name="Howarth C."/>
            <person name="Imamovic A."/>
            <person name="Ireland A."/>
            <person name="Larimer J."/>
            <person name="McCowan C."/>
            <person name="Murphy C."/>
            <person name="Pearson M."/>
            <person name="Poon T.W."/>
            <person name="Priest M."/>
            <person name="Roberts A."/>
            <person name="Saif S."/>
            <person name="Shea T."/>
            <person name="Sykes S."/>
            <person name="Wortman J."/>
            <person name="Nusbaum C."/>
            <person name="Birren B."/>
        </authorList>
    </citation>
    <scope>NUCLEOTIDE SEQUENCE [LARGE SCALE GENOMIC DNA]</scope>
    <source>
        <strain evidence="2">APO3</strain>
    </source>
</reference>
<sequence length="652" mass="70947">MAETSRSRLNSVHALVDEIRVRTGDETSDHVSSLWEKLQSHGLNDTDAWLCGALMQRLALAACAPNCKSSGHIEIIGKISQEKQSVEIDRVHIISAQCGALRLLHAVKPMVVRPHVNPAQFIPVVRQSMNLMDERKQREEVLKICRDVLIASDLQAEAQAICLEFLHDETPGIRLIAIDGLLALATSSRHTELPRSLVASVASILFDATSSGSPTSRVAALRLLRVVALQHKDASVLSSFYMHAMDRSHVVRREVALSLRHFHDVASPNAIAQWLLKTPLDDGQPHVPTELVATGVLLSLLEDQHDEVREEASRSIVALARLCKPHLHVAALENSITAHADLVHVGASLSAKLTITLSLASLLKCHNTHPYAFTTEQMDYLFTNPPTDVPHVVALMSVLATCSLEHLLHANRAVDWLAAISHLFWPPPTVSTPTANPILCRTSALQTRLLALTAVVGRDVAPLVRLDASLGDRLRALQHVPLLRALGTDTTHVCATPLFVTASAPHPVDIEPAHATVVCPAPMASYAPGWQQHVVVTALVYGVDDPTTLAIKILVEPDGSDAPMVVLQEVVPRDITWQDRRAWVVCCRVPVTMPAALDCSVKALVCVTSSQDQVQAMGPAVVVGVTRQTLPNMSPVPHQQQQLRVPESSHRM</sequence>
<dbReference type="EMBL" id="KI913114">
    <property type="protein sequence ID" value="ETV88496.1"/>
    <property type="molecule type" value="Genomic_DNA"/>
</dbReference>
<gene>
    <name evidence="2" type="ORF">H257_00079</name>
</gene>
<dbReference type="InterPro" id="IPR011989">
    <property type="entry name" value="ARM-like"/>
</dbReference>
<organism evidence="2">
    <name type="scientific">Aphanomyces astaci</name>
    <name type="common">Crayfish plague agent</name>
    <dbReference type="NCBI Taxonomy" id="112090"/>
    <lineage>
        <taxon>Eukaryota</taxon>
        <taxon>Sar</taxon>
        <taxon>Stramenopiles</taxon>
        <taxon>Oomycota</taxon>
        <taxon>Saprolegniomycetes</taxon>
        <taxon>Saprolegniales</taxon>
        <taxon>Verrucalvaceae</taxon>
        <taxon>Aphanomyces</taxon>
    </lineage>
</organism>
<evidence type="ECO:0000313" key="2">
    <source>
        <dbReference type="EMBL" id="ETV88496.1"/>
    </source>
</evidence>